<dbReference type="EMBL" id="JAJVKT010000023">
    <property type="protein sequence ID" value="MCE7510388.1"/>
    <property type="molecule type" value="Genomic_DNA"/>
</dbReference>
<reference evidence="1" key="1">
    <citation type="submission" date="2022-01" db="EMBL/GenBank/DDBJ databases">
        <authorList>
            <person name="Karlyshev A.V."/>
            <person name="Jaspars M."/>
        </authorList>
    </citation>
    <scope>NUCLEOTIDE SEQUENCE</scope>
    <source>
        <strain evidence="1">AGSA3-2</strain>
    </source>
</reference>
<dbReference type="GO" id="GO:0022857">
    <property type="term" value="F:transmembrane transporter activity"/>
    <property type="evidence" value="ECO:0007669"/>
    <property type="project" value="InterPro"/>
</dbReference>
<dbReference type="Proteomes" id="UP001107961">
    <property type="component" value="Unassembled WGS sequence"/>
</dbReference>
<evidence type="ECO:0000313" key="1">
    <source>
        <dbReference type="EMBL" id="MCE7510388.1"/>
    </source>
</evidence>
<evidence type="ECO:0000313" key="2">
    <source>
        <dbReference type="Proteomes" id="UP001107961"/>
    </source>
</evidence>
<dbReference type="Pfam" id="PF00873">
    <property type="entry name" value="ACR_tran"/>
    <property type="match status" value="1"/>
</dbReference>
<name>A0A9Q3ZE32_9GAMM</name>
<sequence>MSGPVRVQQVNELAQLVEPIPGNRHEFLQPIQMRFNELLAGVRTELVIKVYGDDFDQLEQLGMAIETAIGDVEGIADIQMEQTAPAYRC</sequence>
<dbReference type="RefSeq" id="WP_197020991.1">
    <property type="nucleotide sequence ID" value="NZ_CBDDTQ010000005.1"/>
</dbReference>
<protein>
    <submittedName>
        <fullName evidence="1">Efflux RND transporter permease subunit</fullName>
    </submittedName>
</protein>
<dbReference type="InterPro" id="IPR001036">
    <property type="entry name" value="Acrflvin-R"/>
</dbReference>
<keyword evidence="2" id="KW-1185">Reference proteome</keyword>
<dbReference type="AlphaFoldDB" id="A0A9Q3ZE32"/>
<gene>
    <name evidence="1" type="ORF">LZG35_17250</name>
</gene>
<comment type="caution">
    <text evidence="1">The sequence shown here is derived from an EMBL/GenBank/DDBJ whole genome shotgun (WGS) entry which is preliminary data.</text>
</comment>
<proteinExistence type="predicted"/>
<dbReference type="GO" id="GO:0016020">
    <property type="term" value="C:membrane"/>
    <property type="evidence" value="ECO:0007669"/>
    <property type="project" value="InterPro"/>
</dbReference>
<organism evidence="1 2">
    <name type="scientific">Alloalcanivorax xenomutans</name>
    <dbReference type="NCBI Taxonomy" id="1094342"/>
    <lineage>
        <taxon>Bacteria</taxon>
        <taxon>Pseudomonadati</taxon>
        <taxon>Pseudomonadota</taxon>
        <taxon>Gammaproteobacteria</taxon>
        <taxon>Oceanospirillales</taxon>
        <taxon>Alcanivoracaceae</taxon>
        <taxon>Alloalcanivorax</taxon>
    </lineage>
</organism>
<accession>A0A9Q3ZE32</accession>